<protein>
    <submittedName>
        <fullName evidence="2">Uncharacterized protein</fullName>
    </submittedName>
</protein>
<evidence type="ECO:0000313" key="2">
    <source>
        <dbReference type="EMBL" id="MPC32854.1"/>
    </source>
</evidence>
<feature type="region of interest" description="Disordered" evidence="1">
    <location>
        <begin position="1"/>
        <end position="58"/>
    </location>
</feature>
<gene>
    <name evidence="2" type="ORF">E2C01_026185</name>
</gene>
<name>A0A5B7EK10_PORTR</name>
<dbReference type="AlphaFoldDB" id="A0A5B7EK10"/>
<dbReference type="Proteomes" id="UP000324222">
    <property type="component" value="Unassembled WGS sequence"/>
</dbReference>
<dbReference type="EMBL" id="VSRR010002709">
    <property type="protein sequence ID" value="MPC32854.1"/>
    <property type="molecule type" value="Genomic_DNA"/>
</dbReference>
<evidence type="ECO:0000313" key="3">
    <source>
        <dbReference type="Proteomes" id="UP000324222"/>
    </source>
</evidence>
<organism evidence="2 3">
    <name type="scientific">Portunus trituberculatus</name>
    <name type="common">Swimming crab</name>
    <name type="synonym">Neptunus trituberculatus</name>
    <dbReference type="NCBI Taxonomy" id="210409"/>
    <lineage>
        <taxon>Eukaryota</taxon>
        <taxon>Metazoa</taxon>
        <taxon>Ecdysozoa</taxon>
        <taxon>Arthropoda</taxon>
        <taxon>Crustacea</taxon>
        <taxon>Multicrustacea</taxon>
        <taxon>Malacostraca</taxon>
        <taxon>Eumalacostraca</taxon>
        <taxon>Eucarida</taxon>
        <taxon>Decapoda</taxon>
        <taxon>Pleocyemata</taxon>
        <taxon>Brachyura</taxon>
        <taxon>Eubrachyura</taxon>
        <taxon>Portunoidea</taxon>
        <taxon>Portunidae</taxon>
        <taxon>Portuninae</taxon>
        <taxon>Portunus</taxon>
    </lineage>
</organism>
<feature type="compositionally biased region" description="Basic residues" evidence="1">
    <location>
        <begin position="1"/>
        <end position="10"/>
    </location>
</feature>
<feature type="compositionally biased region" description="Polar residues" evidence="1">
    <location>
        <begin position="19"/>
        <end position="37"/>
    </location>
</feature>
<accession>A0A5B7EK10</accession>
<keyword evidence="3" id="KW-1185">Reference proteome</keyword>
<proteinExistence type="predicted"/>
<comment type="caution">
    <text evidence="2">The sequence shown here is derived from an EMBL/GenBank/DDBJ whole genome shotgun (WGS) entry which is preliminary data.</text>
</comment>
<sequence length="124" mass="14220">MFSIRTRKSFSHSIHPLTPSLTPYSPQTRPPTSLSNITARTTPAPHHTRRPPTPPQFVSINSPSPYSLLLSLLRLGNRWFNNWSGFGPLPIFGRCEQEVFHLRLFSRRPACGRTEGREKRAREE</sequence>
<reference evidence="2 3" key="1">
    <citation type="submission" date="2019-05" db="EMBL/GenBank/DDBJ databases">
        <title>Another draft genome of Portunus trituberculatus and its Hox gene families provides insights of decapod evolution.</title>
        <authorList>
            <person name="Jeong J.-H."/>
            <person name="Song I."/>
            <person name="Kim S."/>
            <person name="Choi T."/>
            <person name="Kim D."/>
            <person name="Ryu S."/>
            <person name="Kim W."/>
        </authorList>
    </citation>
    <scope>NUCLEOTIDE SEQUENCE [LARGE SCALE GENOMIC DNA]</scope>
    <source>
        <tissue evidence="2">Muscle</tissue>
    </source>
</reference>
<evidence type="ECO:0000256" key="1">
    <source>
        <dbReference type="SAM" id="MobiDB-lite"/>
    </source>
</evidence>